<dbReference type="InterPro" id="IPR036890">
    <property type="entry name" value="HATPase_C_sf"/>
</dbReference>
<dbReference type="GO" id="GO:0016020">
    <property type="term" value="C:membrane"/>
    <property type="evidence" value="ECO:0007669"/>
    <property type="project" value="InterPro"/>
</dbReference>
<sequence>MVERPFEETGDLKRLNHELSVLNGIARELNRSVNLDQALRFTLSQVAELLGLRTGWIWLIQEPSPEPYLAAAQNLPPVLADEPRRMDGSGYCYCLDSYRRGDLEGAANVNVLTCSRLDGLVDGTDGLRYHASIPLYAGEKKLGVMNFASPAWRGLGPEDLQLLNTVGDLLSIAVERARLFERSARLGAVEERNRLAREIHDTLAQNLTATGLQIESAEALLETDAPPVKVRAALARALSLTHSNLDEARRSVLDLRAAPLENRSLPGALRTLVDRWETETGVSTRFKSVNGSRPLPPGVEAALYRVCQEALNNTGRHAGAGRVTVRLVSTPEAVSLLVEDDGRGFDPSQVPGDRHGIVGMRERVEMLGGALRVDSNPERGARVEATLPLEGSGRG</sequence>
<evidence type="ECO:0000256" key="3">
    <source>
        <dbReference type="ARBA" id="ARBA00023012"/>
    </source>
</evidence>
<dbReference type="Pfam" id="PF07730">
    <property type="entry name" value="HisKA_3"/>
    <property type="match status" value="1"/>
</dbReference>
<dbReference type="EMBL" id="CADCUV010000022">
    <property type="protein sequence ID" value="CAA9388056.1"/>
    <property type="molecule type" value="Genomic_DNA"/>
</dbReference>
<dbReference type="Gene3D" id="3.30.450.40">
    <property type="match status" value="1"/>
</dbReference>
<evidence type="ECO:0000256" key="2">
    <source>
        <dbReference type="ARBA" id="ARBA00022777"/>
    </source>
</evidence>
<dbReference type="GO" id="GO:0046983">
    <property type="term" value="F:protein dimerization activity"/>
    <property type="evidence" value="ECO:0007669"/>
    <property type="project" value="InterPro"/>
</dbReference>
<dbReference type="Pfam" id="PF02518">
    <property type="entry name" value="HATPase_c"/>
    <property type="match status" value="1"/>
</dbReference>
<dbReference type="PROSITE" id="PS50109">
    <property type="entry name" value="HIS_KIN"/>
    <property type="match status" value="1"/>
</dbReference>
<dbReference type="InterPro" id="IPR011712">
    <property type="entry name" value="Sig_transdc_His_kin_sub3_dim/P"/>
</dbReference>
<dbReference type="Pfam" id="PF13185">
    <property type="entry name" value="GAF_2"/>
    <property type="match status" value="1"/>
</dbReference>
<dbReference type="Gene3D" id="3.30.565.10">
    <property type="entry name" value="Histidine kinase-like ATPase, C-terminal domain"/>
    <property type="match status" value="1"/>
</dbReference>
<feature type="domain" description="Histidine kinase" evidence="4">
    <location>
        <begin position="303"/>
        <end position="391"/>
    </location>
</feature>
<name>A0A6J4NH74_9ACTN</name>
<keyword evidence="2 5" id="KW-0418">Kinase</keyword>
<keyword evidence="3" id="KW-0902">Two-component regulatory system</keyword>
<dbReference type="SMART" id="SM00387">
    <property type="entry name" value="HATPase_c"/>
    <property type="match status" value="1"/>
</dbReference>
<dbReference type="InterPro" id="IPR050482">
    <property type="entry name" value="Sensor_HK_TwoCompSys"/>
</dbReference>
<dbReference type="SUPFAM" id="SSF55874">
    <property type="entry name" value="ATPase domain of HSP90 chaperone/DNA topoisomerase II/histidine kinase"/>
    <property type="match status" value="1"/>
</dbReference>
<accession>A0A6J4NH74</accession>
<dbReference type="CDD" id="cd16917">
    <property type="entry name" value="HATPase_UhpB-NarQ-NarX-like"/>
    <property type="match status" value="1"/>
</dbReference>
<gene>
    <name evidence="5" type="ORF">AVDCRST_MAG22-399</name>
</gene>
<dbReference type="SMART" id="SM00065">
    <property type="entry name" value="GAF"/>
    <property type="match status" value="1"/>
</dbReference>
<dbReference type="GO" id="GO:0000155">
    <property type="term" value="F:phosphorelay sensor kinase activity"/>
    <property type="evidence" value="ECO:0007669"/>
    <property type="project" value="InterPro"/>
</dbReference>
<dbReference type="PANTHER" id="PTHR24421">
    <property type="entry name" value="NITRATE/NITRITE SENSOR PROTEIN NARX-RELATED"/>
    <property type="match status" value="1"/>
</dbReference>
<dbReference type="InterPro" id="IPR003594">
    <property type="entry name" value="HATPase_dom"/>
</dbReference>
<evidence type="ECO:0000256" key="1">
    <source>
        <dbReference type="ARBA" id="ARBA00022679"/>
    </source>
</evidence>
<keyword evidence="1" id="KW-0808">Transferase</keyword>
<dbReference type="PANTHER" id="PTHR24421:SF62">
    <property type="entry name" value="SENSORY TRANSDUCTION HISTIDINE KINASE"/>
    <property type="match status" value="1"/>
</dbReference>
<proteinExistence type="predicted"/>
<evidence type="ECO:0000313" key="5">
    <source>
        <dbReference type="EMBL" id="CAA9388056.1"/>
    </source>
</evidence>
<dbReference type="InterPro" id="IPR029016">
    <property type="entry name" value="GAF-like_dom_sf"/>
</dbReference>
<protein>
    <submittedName>
        <fullName evidence="5">Sensor histidine kinase</fullName>
    </submittedName>
</protein>
<dbReference type="Gene3D" id="1.20.5.1930">
    <property type="match status" value="1"/>
</dbReference>
<dbReference type="InterPro" id="IPR003018">
    <property type="entry name" value="GAF"/>
</dbReference>
<dbReference type="SUPFAM" id="SSF55781">
    <property type="entry name" value="GAF domain-like"/>
    <property type="match status" value="1"/>
</dbReference>
<reference evidence="5" key="1">
    <citation type="submission" date="2020-02" db="EMBL/GenBank/DDBJ databases">
        <authorList>
            <person name="Meier V. D."/>
        </authorList>
    </citation>
    <scope>NUCLEOTIDE SEQUENCE</scope>
    <source>
        <strain evidence="5">AVDCRST_MAG22</strain>
    </source>
</reference>
<evidence type="ECO:0000259" key="4">
    <source>
        <dbReference type="PROSITE" id="PS50109"/>
    </source>
</evidence>
<dbReference type="AlphaFoldDB" id="A0A6J4NH74"/>
<dbReference type="InterPro" id="IPR005467">
    <property type="entry name" value="His_kinase_dom"/>
</dbReference>
<organism evidence="5">
    <name type="scientific">uncultured Rubrobacteraceae bacterium</name>
    <dbReference type="NCBI Taxonomy" id="349277"/>
    <lineage>
        <taxon>Bacteria</taxon>
        <taxon>Bacillati</taxon>
        <taxon>Actinomycetota</taxon>
        <taxon>Rubrobacteria</taxon>
        <taxon>Rubrobacterales</taxon>
        <taxon>Rubrobacteraceae</taxon>
        <taxon>environmental samples</taxon>
    </lineage>
</organism>